<accession>A0A425XY44</accession>
<proteinExistence type="predicted"/>
<name>A0A425XY44_9BACT</name>
<gene>
    <name evidence="3" type="ORF">DWB61_14205</name>
</gene>
<feature type="transmembrane region" description="Helical" evidence="1">
    <location>
        <begin position="43"/>
        <end position="61"/>
    </location>
</feature>
<reference evidence="3 4" key="1">
    <citation type="submission" date="2018-07" db="EMBL/GenBank/DDBJ databases">
        <title>Draft genome sequence of Ancylomarina sp. M1P.</title>
        <authorList>
            <person name="Yadav S."/>
            <person name="Villanueva L."/>
            <person name="Damste J.S.S."/>
        </authorList>
    </citation>
    <scope>NUCLEOTIDE SEQUENCE [LARGE SCALE GENOMIC DNA]</scope>
    <source>
        <strain evidence="3 4">M1P</strain>
    </source>
</reference>
<feature type="transmembrane region" description="Helical" evidence="1">
    <location>
        <begin position="92"/>
        <end position="111"/>
    </location>
</feature>
<keyword evidence="1" id="KW-0472">Membrane</keyword>
<evidence type="ECO:0000259" key="2">
    <source>
        <dbReference type="Pfam" id="PF24709"/>
    </source>
</evidence>
<feature type="domain" description="DUF7670" evidence="2">
    <location>
        <begin position="4"/>
        <end position="109"/>
    </location>
</feature>
<keyword evidence="4" id="KW-1185">Reference proteome</keyword>
<sequence>MLKLIISIIRWLARFLGVFLFLFFAWFAIEFGIDDPSHMSPQLLKLFYTHMLMMFALLIVWRYELLGGIILVIAYSYFSIINHTFWTNPIYPIFFFIGLLHLFSWVFRYGVKLIRGGFLVRYLFR</sequence>
<evidence type="ECO:0000313" key="3">
    <source>
        <dbReference type="EMBL" id="RRG19701.1"/>
    </source>
</evidence>
<keyword evidence="1" id="KW-1133">Transmembrane helix</keyword>
<dbReference type="EMBL" id="QQWG01000017">
    <property type="protein sequence ID" value="RRG19701.1"/>
    <property type="molecule type" value="Genomic_DNA"/>
</dbReference>
<organism evidence="3 4">
    <name type="scientific">Ancylomarina euxinus</name>
    <dbReference type="NCBI Taxonomy" id="2283627"/>
    <lineage>
        <taxon>Bacteria</taxon>
        <taxon>Pseudomonadati</taxon>
        <taxon>Bacteroidota</taxon>
        <taxon>Bacteroidia</taxon>
        <taxon>Marinilabiliales</taxon>
        <taxon>Marinifilaceae</taxon>
        <taxon>Ancylomarina</taxon>
    </lineage>
</organism>
<dbReference type="Pfam" id="PF24709">
    <property type="entry name" value="DUF7670"/>
    <property type="match status" value="1"/>
</dbReference>
<feature type="transmembrane region" description="Helical" evidence="1">
    <location>
        <begin position="68"/>
        <end position="86"/>
    </location>
</feature>
<dbReference type="InterPro" id="IPR056087">
    <property type="entry name" value="DUF7670"/>
</dbReference>
<evidence type="ECO:0000313" key="4">
    <source>
        <dbReference type="Proteomes" id="UP000285794"/>
    </source>
</evidence>
<feature type="transmembrane region" description="Helical" evidence="1">
    <location>
        <begin position="12"/>
        <end position="31"/>
    </location>
</feature>
<protein>
    <recommendedName>
        <fullName evidence="2">DUF7670 domain-containing protein</fullName>
    </recommendedName>
</protein>
<evidence type="ECO:0000256" key="1">
    <source>
        <dbReference type="SAM" id="Phobius"/>
    </source>
</evidence>
<keyword evidence="1" id="KW-0812">Transmembrane</keyword>
<dbReference type="AlphaFoldDB" id="A0A425XY44"/>
<comment type="caution">
    <text evidence="3">The sequence shown here is derived from an EMBL/GenBank/DDBJ whole genome shotgun (WGS) entry which is preliminary data.</text>
</comment>
<dbReference type="Proteomes" id="UP000285794">
    <property type="component" value="Unassembled WGS sequence"/>
</dbReference>